<reference evidence="1" key="1">
    <citation type="submission" date="2023-04" db="EMBL/GenBank/DDBJ databases">
        <title>Draft Genome sequencing of Naganishia species isolated from polar environments using Oxford Nanopore Technology.</title>
        <authorList>
            <person name="Leo P."/>
            <person name="Venkateswaran K."/>
        </authorList>
    </citation>
    <scope>NUCLEOTIDE SEQUENCE</scope>
    <source>
        <strain evidence="1">MNA-CCFEE 5261</strain>
    </source>
</reference>
<protein>
    <submittedName>
        <fullName evidence="1">Uncharacterized protein</fullName>
    </submittedName>
</protein>
<evidence type="ECO:0000313" key="1">
    <source>
        <dbReference type="EMBL" id="KAJ9097087.1"/>
    </source>
</evidence>
<organism evidence="1 2">
    <name type="scientific">Naganishia cerealis</name>
    <dbReference type="NCBI Taxonomy" id="610337"/>
    <lineage>
        <taxon>Eukaryota</taxon>
        <taxon>Fungi</taxon>
        <taxon>Dikarya</taxon>
        <taxon>Basidiomycota</taxon>
        <taxon>Agaricomycotina</taxon>
        <taxon>Tremellomycetes</taxon>
        <taxon>Filobasidiales</taxon>
        <taxon>Filobasidiaceae</taxon>
        <taxon>Naganishia</taxon>
    </lineage>
</organism>
<gene>
    <name evidence="1" type="ORF">QFC19_006861</name>
</gene>
<comment type="caution">
    <text evidence="1">The sequence shown here is derived from an EMBL/GenBank/DDBJ whole genome shotgun (WGS) entry which is preliminary data.</text>
</comment>
<name>A0ACC2VCQ5_9TREE</name>
<dbReference type="EMBL" id="JASBWR010000088">
    <property type="protein sequence ID" value="KAJ9097087.1"/>
    <property type="molecule type" value="Genomic_DNA"/>
</dbReference>
<accession>A0ACC2VCQ5</accession>
<dbReference type="Proteomes" id="UP001241377">
    <property type="component" value="Unassembled WGS sequence"/>
</dbReference>
<keyword evidence="2" id="KW-1185">Reference proteome</keyword>
<sequence>MGRDRSKSLVKRIASDIPSFNDGKLDLGLISLLAPPLVSSSRPRSKSVDDVKLKNNQNNEKNKIGTAERRDHVLYPFSSAEYNQLWSGYIDTYTYNSILTNEDIENIGQLPIDLALNFQHNCQLNSEAIEDLIRDTDAILAVLDRLVDQYNKVDRDTSDFAKQSQRLLEEQKRAEETSSEISEALLVFEASEWITKVLSSPGINLVKKRLFKEAMAKLDSCIEFVDTHPNYKDIDTYRARFRQCMTRALTLIRNYLIEDIKSTAALSESTKTETSLMEVTVYSDFKNHANRHNGEFYSFHNLIVEIEKRYKTHPEYEGLLSDVLSQYFRVRSNLVASYINQNVETLSKKYTGEKDLVQLCQNNISFFKRVIEREHGLFCQYFSGSASLPVAHHYEGQLYEWYKDLLEPLYDTLRDRIIRAVSISELCLLMTLLQKYYEFEDPEGSMGGSVVGSVVGSTVGSISSDVPIDYGQLFEPIVADVQSRLIFRVQRFVDDNIINYKPRPKDLQIGSTKVNVTHQDDEVNLFPQMYLPVGKALTVLSSIYDLINLAVFDDLAHYIVHSCIQILQTSGYKLAESHLGSLDAKLYYLKNLMLVQHQLNNFDIQHVRTETALDFTSGLSEILNQVRHGDFMVNYTKLGGFIELARRSAPRVVNNMIDAKYEIDSELNNAVQDFIGQCVKEISKPILAQDAVKTPLKATSDFRDLLLTEIPRYYRDIQLSFSDSNVTKYLMENMESVLLTTYTEYYHRLEQIVTLADLDASASDKLRLDMTEVMEPDTLVGFLTDLVANLYDKELEQGQVDEKLLEQIENDLNIEEEGNE</sequence>
<proteinExistence type="predicted"/>
<evidence type="ECO:0000313" key="2">
    <source>
        <dbReference type="Proteomes" id="UP001241377"/>
    </source>
</evidence>